<dbReference type="NCBIfam" id="NF002223">
    <property type="entry name" value="PRK01117.1"/>
    <property type="match status" value="1"/>
</dbReference>
<dbReference type="SUPFAM" id="SSF52540">
    <property type="entry name" value="P-loop containing nucleoside triphosphate hydrolases"/>
    <property type="match status" value="1"/>
</dbReference>
<dbReference type="GO" id="GO:0044208">
    <property type="term" value="P:'de novo' AMP biosynthetic process"/>
    <property type="evidence" value="ECO:0007669"/>
    <property type="project" value="UniProtKB-UniRule"/>
</dbReference>
<protein>
    <recommendedName>
        <fullName evidence="8 10">Adenylosuccinate synthetase</fullName>
        <shortName evidence="8">AMPSase</shortName>
        <shortName evidence="8">AdSS</shortName>
        <ecNumber evidence="8 10">6.3.4.4</ecNumber>
    </recommendedName>
    <alternativeName>
        <fullName evidence="8">IMP--aspartate ligase</fullName>
    </alternativeName>
</protein>
<feature type="binding site" evidence="8">
    <location>
        <begin position="12"/>
        <end position="18"/>
    </location>
    <ligand>
        <name>GTP</name>
        <dbReference type="ChEBI" id="CHEBI:37565"/>
    </ligand>
</feature>
<comment type="function">
    <text evidence="8">Plays an important role in the de novo pathway of purine nucleotide biosynthesis. Catalyzes the first committed step in the biosynthesis of AMP from IMP.</text>
</comment>
<feature type="binding site" description="in other chain" evidence="8">
    <location>
        <position position="301"/>
    </location>
    <ligand>
        <name>IMP</name>
        <dbReference type="ChEBI" id="CHEBI:58053"/>
        <note>ligand shared between dimeric partners</note>
    </ligand>
</feature>
<proteinExistence type="inferred from homology"/>
<keyword evidence="4 8" id="KW-0547">Nucleotide-binding</keyword>
<dbReference type="Proteomes" id="UP000035268">
    <property type="component" value="Chromosome"/>
</dbReference>
<sequence>MAVTVLIGAQWGDEGKGKVIDVLTERVDWVVRYQGGNNAGHTVEIGDEKYVLHLIPSGILRPGTRCVIGNGLVVDPAGLRQELEDLHARGHETRGRLFVSDRAHVVLDYHKALDGALEAEKTGRTIGTTRRGIGPAYAEKSSRTGLRMVDLLSPELPDRVADAVRRANTRLAALGAETLRVNETVGRAVEAAQYLRPYICDTIPLLNGARSKGDSILCEGAQGIMLDIDFGTYPYVTSSNTGASGVASGTGLPPQSIQRVVGVIKAYTTRVGEGPFPTELSDATGERLRERGGEYGATTGRPRRCGWFDGVIARYAATVCGVSDWAITKMDVLDDVETIRVCTAYECDGKRLETVPADLETFSRCRPVYEDLEGWQCSTAGCRSVEELPEKARAFVHYLEDFTGVKAGLLSLGPRRDQTLSVEDGDFD</sequence>
<feature type="binding site" evidence="8">
    <location>
        <begin position="297"/>
        <end position="303"/>
    </location>
    <ligand>
        <name>substrate</name>
    </ligand>
</feature>
<reference evidence="12" key="1">
    <citation type="submission" date="2015-02" db="EMBL/GenBank/DDBJ databases">
        <title>Description and complete genome sequence of the first cultured representative of the subdivision 5 of the Verrucomicrobia phylum.</title>
        <authorList>
            <person name="Spring S."/>
            <person name="Bunk B."/>
            <person name="Sproer C."/>
            <person name="Klenk H.-P."/>
        </authorList>
    </citation>
    <scope>NUCLEOTIDE SEQUENCE [LARGE SCALE GENOMIC DNA]</scope>
    <source>
        <strain evidence="12">L21-Fru-AB</strain>
    </source>
</reference>
<feature type="active site" description="Proton donor" evidence="8">
    <location>
        <position position="41"/>
    </location>
</feature>
<dbReference type="AlphaFoldDB" id="A0A0G3EGI9"/>
<dbReference type="InterPro" id="IPR033128">
    <property type="entry name" value="Adenylosuccin_syn_Lys_AS"/>
</dbReference>
<dbReference type="PANTHER" id="PTHR11846:SF0">
    <property type="entry name" value="ADENYLOSUCCINATE SYNTHETASE"/>
    <property type="match status" value="1"/>
</dbReference>
<dbReference type="PANTHER" id="PTHR11846">
    <property type="entry name" value="ADENYLOSUCCINATE SYNTHETASE"/>
    <property type="match status" value="1"/>
</dbReference>
<evidence type="ECO:0000256" key="8">
    <source>
        <dbReference type="HAMAP-Rule" id="MF_00011"/>
    </source>
</evidence>
<evidence type="ECO:0000313" key="12">
    <source>
        <dbReference type="Proteomes" id="UP000035268"/>
    </source>
</evidence>
<dbReference type="Gene3D" id="3.40.440.10">
    <property type="entry name" value="Adenylosuccinate Synthetase, subunit A, domain 1"/>
    <property type="match status" value="1"/>
</dbReference>
<dbReference type="EC" id="6.3.4.4" evidence="8 10"/>
<dbReference type="InterPro" id="IPR027417">
    <property type="entry name" value="P-loop_NTPase"/>
</dbReference>
<keyword evidence="7 8" id="KW-0342">GTP-binding</keyword>
<feature type="binding site" evidence="8">
    <location>
        <position position="40"/>
    </location>
    <ligand>
        <name>Mg(2+)</name>
        <dbReference type="ChEBI" id="CHEBI:18420"/>
    </ligand>
</feature>
<gene>
    <name evidence="8 11" type="primary">purA</name>
    <name evidence="11" type="ORF">L21SP4_02360</name>
</gene>
<dbReference type="FunFam" id="1.10.300.10:FF:000001">
    <property type="entry name" value="Adenylosuccinate synthetase"/>
    <property type="match status" value="1"/>
</dbReference>
<feature type="binding site" description="in other chain" evidence="8">
    <location>
        <position position="129"/>
    </location>
    <ligand>
        <name>IMP</name>
        <dbReference type="ChEBI" id="CHEBI:58053"/>
        <note>ligand shared between dimeric partners</note>
    </ligand>
</feature>
<dbReference type="UniPathway" id="UPA00075">
    <property type="reaction ID" value="UER00335"/>
</dbReference>
<keyword evidence="2 8" id="KW-0436">Ligase</keyword>
<dbReference type="InterPro" id="IPR001114">
    <property type="entry name" value="Adenylosuccinate_synthetase"/>
</dbReference>
<evidence type="ECO:0000256" key="4">
    <source>
        <dbReference type="ARBA" id="ARBA00022741"/>
    </source>
</evidence>
<dbReference type="InterPro" id="IPR042110">
    <property type="entry name" value="Adenylosuccinate_synth_dom2"/>
</dbReference>
<feature type="active site" evidence="9">
    <location>
        <position position="140"/>
    </location>
</feature>
<comment type="similarity">
    <text evidence="8 10">Belongs to the adenylosuccinate synthetase family.</text>
</comment>
<dbReference type="InterPro" id="IPR042111">
    <property type="entry name" value="Adenylosuccinate_synth_dom3"/>
</dbReference>
<feature type="binding site" description="in other chain" evidence="8">
    <location>
        <begin position="38"/>
        <end position="41"/>
    </location>
    <ligand>
        <name>IMP</name>
        <dbReference type="ChEBI" id="CHEBI:58053"/>
        <note>ligand shared between dimeric partners</note>
    </ligand>
</feature>
<feature type="binding site" evidence="8">
    <location>
        <begin position="329"/>
        <end position="331"/>
    </location>
    <ligand>
        <name>GTP</name>
        <dbReference type="ChEBI" id="CHEBI:37565"/>
    </ligand>
</feature>
<dbReference type="CDD" id="cd03108">
    <property type="entry name" value="AdSS"/>
    <property type="match status" value="1"/>
</dbReference>
<dbReference type="Gene3D" id="3.90.170.10">
    <property type="entry name" value="Adenylosuccinate Synthetase, subunit A, domain 3"/>
    <property type="match status" value="1"/>
</dbReference>
<keyword evidence="3 8" id="KW-0479">Metal-binding</keyword>
<comment type="cofactor">
    <cofactor evidence="8">
        <name>Mg(2+)</name>
        <dbReference type="ChEBI" id="CHEBI:18420"/>
    </cofactor>
    <text evidence="8">Binds 1 Mg(2+) ion per subunit.</text>
</comment>
<comment type="catalytic activity">
    <reaction evidence="8 10">
        <text>IMP + L-aspartate + GTP = N(6)-(1,2-dicarboxyethyl)-AMP + GDP + phosphate + 2 H(+)</text>
        <dbReference type="Rhea" id="RHEA:15753"/>
        <dbReference type="ChEBI" id="CHEBI:15378"/>
        <dbReference type="ChEBI" id="CHEBI:29991"/>
        <dbReference type="ChEBI" id="CHEBI:37565"/>
        <dbReference type="ChEBI" id="CHEBI:43474"/>
        <dbReference type="ChEBI" id="CHEBI:57567"/>
        <dbReference type="ChEBI" id="CHEBI:58053"/>
        <dbReference type="ChEBI" id="CHEBI:58189"/>
        <dbReference type="EC" id="6.3.4.4"/>
    </reaction>
</comment>
<keyword evidence="6 8" id="KW-0460">Magnesium</keyword>
<organism evidence="11 12">
    <name type="scientific">Kiritimatiella glycovorans</name>
    <dbReference type="NCBI Taxonomy" id="1307763"/>
    <lineage>
        <taxon>Bacteria</taxon>
        <taxon>Pseudomonadati</taxon>
        <taxon>Kiritimatiellota</taxon>
        <taxon>Kiritimatiellia</taxon>
        <taxon>Kiritimatiellales</taxon>
        <taxon>Kiritimatiellaceae</taxon>
        <taxon>Kiritimatiella</taxon>
    </lineage>
</organism>
<feature type="binding site" evidence="8">
    <location>
        <position position="303"/>
    </location>
    <ligand>
        <name>GTP</name>
        <dbReference type="ChEBI" id="CHEBI:37565"/>
    </ligand>
</feature>
<feature type="binding site" evidence="8">
    <location>
        <position position="143"/>
    </location>
    <ligand>
        <name>IMP</name>
        <dbReference type="ChEBI" id="CHEBI:58053"/>
        <note>ligand shared between dimeric partners</note>
    </ligand>
</feature>
<feature type="binding site" description="in other chain" evidence="8">
    <location>
        <begin position="13"/>
        <end position="16"/>
    </location>
    <ligand>
        <name>IMP</name>
        <dbReference type="ChEBI" id="CHEBI:58053"/>
        <note>ligand shared between dimeric partners</note>
    </ligand>
</feature>
<dbReference type="NCBIfam" id="TIGR00184">
    <property type="entry name" value="purA"/>
    <property type="match status" value="1"/>
</dbReference>
<dbReference type="STRING" id="1307763.L21SP4_02360"/>
<evidence type="ECO:0000256" key="2">
    <source>
        <dbReference type="ARBA" id="ARBA00022598"/>
    </source>
</evidence>
<keyword evidence="5 8" id="KW-0658">Purine biosynthesis</keyword>
<evidence type="ECO:0000256" key="5">
    <source>
        <dbReference type="ARBA" id="ARBA00022755"/>
    </source>
</evidence>
<feature type="binding site" description="in other chain" evidence="8">
    <location>
        <position position="222"/>
    </location>
    <ligand>
        <name>IMP</name>
        <dbReference type="ChEBI" id="CHEBI:58053"/>
        <note>ligand shared between dimeric partners</note>
    </ligand>
</feature>
<dbReference type="GO" id="GO:0046040">
    <property type="term" value="P:IMP metabolic process"/>
    <property type="evidence" value="ECO:0007669"/>
    <property type="project" value="TreeGrafter"/>
</dbReference>
<dbReference type="RefSeq" id="WP_052882795.1">
    <property type="nucleotide sequence ID" value="NZ_CP010904.1"/>
</dbReference>
<dbReference type="GO" id="GO:0004019">
    <property type="term" value="F:adenylosuccinate synthase activity"/>
    <property type="evidence" value="ECO:0007669"/>
    <property type="project" value="UniProtKB-UniRule"/>
</dbReference>
<dbReference type="SMART" id="SM00788">
    <property type="entry name" value="Adenylsucc_synt"/>
    <property type="match status" value="1"/>
</dbReference>
<dbReference type="Gene3D" id="1.10.300.10">
    <property type="entry name" value="Adenylosuccinate Synthetase, subunit A, domain 2"/>
    <property type="match status" value="1"/>
</dbReference>
<evidence type="ECO:0000256" key="7">
    <source>
        <dbReference type="ARBA" id="ARBA00023134"/>
    </source>
</evidence>
<dbReference type="HAMAP" id="MF_00011">
    <property type="entry name" value="Adenylosucc_synth"/>
    <property type="match status" value="1"/>
</dbReference>
<comment type="pathway">
    <text evidence="8 10">Purine metabolism; AMP biosynthesis via de novo pathway; AMP from IMP: step 1/2.</text>
</comment>
<feature type="binding site" description="in other chain" evidence="8">
    <location>
        <position position="237"/>
    </location>
    <ligand>
        <name>IMP</name>
        <dbReference type="ChEBI" id="CHEBI:58053"/>
        <note>ligand shared between dimeric partners</note>
    </ligand>
</feature>
<feature type="binding site" evidence="8">
    <location>
        <begin position="40"/>
        <end position="42"/>
    </location>
    <ligand>
        <name>GTP</name>
        <dbReference type="ChEBI" id="CHEBI:37565"/>
    </ligand>
</feature>
<evidence type="ECO:0000256" key="3">
    <source>
        <dbReference type="ARBA" id="ARBA00022723"/>
    </source>
</evidence>
<feature type="binding site" evidence="8">
    <location>
        <begin position="411"/>
        <end position="413"/>
    </location>
    <ligand>
        <name>GTP</name>
        <dbReference type="ChEBI" id="CHEBI:37565"/>
    </ligand>
</feature>
<reference evidence="11 12" key="2">
    <citation type="journal article" date="2016" name="ISME J.">
        <title>Characterization of the first cultured representative of Verrucomicrobia subdivision 5 indicates the proposal of a novel phylum.</title>
        <authorList>
            <person name="Spring S."/>
            <person name="Bunk B."/>
            <person name="Sproer C."/>
            <person name="Schumann P."/>
            <person name="Rohde M."/>
            <person name="Tindall B.J."/>
            <person name="Klenk H.P."/>
        </authorList>
    </citation>
    <scope>NUCLEOTIDE SEQUENCE [LARGE SCALE GENOMIC DNA]</scope>
    <source>
        <strain evidence="11 12">L21-Fru-AB</strain>
    </source>
</reference>
<keyword evidence="8" id="KW-0963">Cytoplasm</keyword>
<dbReference type="PATRIC" id="fig|1609981.3.peg.2459"/>
<keyword evidence="12" id="KW-1185">Reference proteome</keyword>
<dbReference type="GO" id="GO:0005737">
    <property type="term" value="C:cytoplasm"/>
    <property type="evidence" value="ECO:0007669"/>
    <property type="project" value="UniProtKB-SubCell"/>
</dbReference>
<comment type="subunit">
    <text evidence="1 8">Homodimer.</text>
</comment>
<dbReference type="OrthoDB" id="9807553at2"/>
<evidence type="ECO:0000313" key="11">
    <source>
        <dbReference type="EMBL" id="AKJ65586.1"/>
    </source>
</evidence>
<comment type="subcellular location">
    <subcellularLocation>
        <location evidence="8">Cytoplasm</location>
    </subcellularLocation>
</comment>
<dbReference type="FunFam" id="3.90.170.10:FF:000001">
    <property type="entry name" value="Adenylosuccinate synthetase"/>
    <property type="match status" value="1"/>
</dbReference>
<dbReference type="PROSITE" id="PS01266">
    <property type="entry name" value="ADENYLOSUCCIN_SYN_1"/>
    <property type="match status" value="1"/>
</dbReference>
<dbReference type="KEGG" id="vbl:L21SP4_02360"/>
<evidence type="ECO:0000256" key="9">
    <source>
        <dbReference type="PROSITE-ProRule" id="PRU10134"/>
    </source>
</evidence>
<name>A0A0G3EGI9_9BACT</name>
<dbReference type="InterPro" id="IPR018220">
    <property type="entry name" value="Adenylosuccin_syn_GTP-bd"/>
</dbReference>
<accession>A0A0G3EGI9</accession>
<dbReference type="GO" id="GO:0005525">
    <property type="term" value="F:GTP binding"/>
    <property type="evidence" value="ECO:0007669"/>
    <property type="project" value="UniProtKB-UniRule"/>
</dbReference>
<dbReference type="InterPro" id="IPR042109">
    <property type="entry name" value="Adenylosuccinate_synth_dom1"/>
</dbReference>
<evidence type="ECO:0000256" key="6">
    <source>
        <dbReference type="ARBA" id="ARBA00022842"/>
    </source>
</evidence>
<dbReference type="EMBL" id="CP010904">
    <property type="protein sequence ID" value="AKJ65586.1"/>
    <property type="molecule type" value="Genomic_DNA"/>
</dbReference>
<dbReference type="PROSITE" id="PS00513">
    <property type="entry name" value="ADENYLOSUCCIN_SYN_2"/>
    <property type="match status" value="1"/>
</dbReference>
<dbReference type="Pfam" id="PF00709">
    <property type="entry name" value="Adenylsucc_synt"/>
    <property type="match status" value="1"/>
</dbReference>
<feature type="binding site" evidence="8">
    <location>
        <position position="13"/>
    </location>
    <ligand>
        <name>Mg(2+)</name>
        <dbReference type="ChEBI" id="CHEBI:18420"/>
    </ligand>
</feature>
<evidence type="ECO:0000256" key="1">
    <source>
        <dbReference type="ARBA" id="ARBA00011738"/>
    </source>
</evidence>
<dbReference type="GO" id="GO:0000287">
    <property type="term" value="F:magnesium ion binding"/>
    <property type="evidence" value="ECO:0007669"/>
    <property type="project" value="UniProtKB-UniRule"/>
</dbReference>
<evidence type="ECO:0000256" key="10">
    <source>
        <dbReference type="RuleBase" id="RU000520"/>
    </source>
</evidence>
<feature type="active site" description="Proton acceptor" evidence="8">
    <location>
        <position position="13"/>
    </location>
</feature>